<keyword evidence="4" id="KW-0653">Protein transport</keyword>
<sequence length="241" mass="27053">MGSGLPPQLASIEKEVRDIFKVLTSGFQKLDQTKDEGKQTKQLEGLTAKMREAKRLIKEFDREMKEEEGNINPESNKLLNEKKQSLIKELNSFVALRKTYTSSIGSKHELLDGVSHAGSGRDMSSQEHILTGEPQVDERIETIERTDKVMRNTTNGAETATIVKVEPEQVTKLKSKVDTSEPSTGIRKMARNRCILLILLLILLGIIVIIMLKVVQPDDKVQSSAPTPLNRRLLMTTLDFQ</sequence>
<comment type="caution">
    <text evidence="9">The sequence shown here is derived from an EMBL/GenBank/DDBJ whole genome shotgun (WGS) entry which is preliminary data.</text>
</comment>
<proteinExistence type="predicted"/>
<dbReference type="GO" id="GO:0031902">
    <property type="term" value="C:late endosome membrane"/>
    <property type="evidence" value="ECO:0007669"/>
    <property type="project" value="TreeGrafter"/>
</dbReference>
<comment type="subcellular location">
    <subcellularLocation>
        <location evidence="1">Membrane</location>
        <topology evidence="1">Single-pass type IV membrane protein</topology>
    </subcellularLocation>
</comment>
<dbReference type="EMBL" id="CM026428">
    <property type="protein sequence ID" value="KAG0565840.1"/>
    <property type="molecule type" value="Genomic_DNA"/>
</dbReference>
<evidence type="ECO:0000256" key="4">
    <source>
        <dbReference type="ARBA" id="ARBA00022927"/>
    </source>
</evidence>
<evidence type="ECO:0000256" key="5">
    <source>
        <dbReference type="ARBA" id="ARBA00022989"/>
    </source>
</evidence>
<dbReference type="PANTHER" id="PTHR21230:SF79">
    <property type="entry name" value="T-SNARE COILED-COIL HOMOLOGY DOMAIN-CONTAINING PROTEIN"/>
    <property type="match status" value="1"/>
</dbReference>
<evidence type="ECO:0000256" key="6">
    <source>
        <dbReference type="ARBA" id="ARBA00023136"/>
    </source>
</evidence>
<keyword evidence="10" id="KW-1185">Reference proteome</keyword>
<dbReference type="GO" id="GO:0005794">
    <property type="term" value="C:Golgi apparatus"/>
    <property type="evidence" value="ECO:0007669"/>
    <property type="project" value="TreeGrafter"/>
</dbReference>
<dbReference type="Proteomes" id="UP000822688">
    <property type="component" value="Chromosome 7"/>
</dbReference>
<evidence type="ECO:0000256" key="8">
    <source>
        <dbReference type="SAM" id="Phobius"/>
    </source>
</evidence>
<dbReference type="AlphaFoldDB" id="A0A8T0H3E9"/>
<evidence type="ECO:0000313" key="10">
    <source>
        <dbReference type="Proteomes" id="UP000822688"/>
    </source>
</evidence>
<dbReference type="GO" id="GO:0005484">
    <property type="term" value="F:SNAP receptor activity"/>
    <property type="evidence" value="ECO:0007669"/>
    <property type="project" value="TreeGrafter"/>
</dbReference>
<reference evidence="9" key="1">
    <citation type="submission" date="2020-06" db="EMBL/GenBank/DDBJ databases">
        <title>WGS assembly of Ceratodon purpureus strain R40.</title>
        <authorList>
            <person name="Carey S.B."/>
            <person name="Jenkins J."/>
            <person name="Shu S."/>
            <person name="Lovell J.T."/>
            <person name="Sreedasyam A."/>
            <person name="Maumus F."/>
            <person name="Tiley G.P."/>
            <person name="Fernandez-Pozo N."/>
            <person name="Barry K."/>
            <person name="Chen C."/>
            <person name="Wang M."/>
            <person name="Lipzen A."/>
            <person name="Daum C."/>
            <person name="Saski C.A."/>
            <person name="Payton A.C."/>
            <person name="Mcbreen J.C."/>
            <person name="Conrad R.E."/>
            <person name="Kollar L.M."/>
            <person name="Olsson S."/>
            <person name="Huttunen S."/>
            <person name="Landis J.B."/>
            <person name="Wickett N.J."/>
            <person name="Johnson M.G."/>
            <person name="Rensing S.A."/>
            <person name="Grimwood J."/>
            <person name="Schmutz J."/>
            <person name="Mcdaniel S.F."/>
        </authorList>
    </citation>
    <scope>NUCLEOTIDE SEQUENCE</scope>
    <source>
        <strain evidence="9">R40</strain>
    </source>
</reference>
<dbReference type="GO" id="GO:0005789">
    <property type="term" value="C:endoplasmic reticulum membrane"/>
    <property type="evidence" value="ECO:0007669"/>
    <property type="project" value="TreeGrafter"/>
</dbReference>
<dbReference type="GO" id="GO:0006906">
    <property type="term" value="P:vesicle fusion"/>
    <property type="evidence" value="ECO:0007669"/>
    <property type="project" value="TreeGrafter"/>
</dbReference>
<evidence type="ECO:0000256" key="1">
    <source>
        <dbReference type="ARBA" id="ARBA00004211"/>
    </source>
</evidence>
<gene>
    <name evidence="9" type="ORF">KC19_7G017500</name>
</gene>
<evidence type="ECO:0000256" key="2">
    <source>
        <dbReference type="ARBA" id="ARBA00022448"/>
    </source>
</evidence>
<evidence type="ECO:0000313" key="9">
    <source>
        <dbReference type="EMBL" id="KAG0565840.1"/>
    </source>
</evidence>
<evidence type="ECO:0000256" key="7">
    <source>
        <dbReference type="SAM" id="Coils"/>
    </source>
</evidence>
<feature type="coiled-coil region" evidence="7">
    <location>
        <begin position="43"/>
        <end position="70"/>
    </location>
</feature>
<organism evidence="9 10">
    <name type="scientific">Ceratodon purpureus</name>
    <name type="common">Fire moss</name>
    <name type="synonym">Dicranum purpureum</name>
    <dbReference type="NCBI Taxonomy" id="3225"/>
    <lineage>
        <taxon>Eukaryota</taxon>
        <taxon>Viridiplantae</taxon>
        <taxon>Streptophyta</taxon>
        <taxon>Embryophyta</taxon>
        <taxon>Bryophyta</taxon>
        <taxon>Bryophytina</taxon>
        <taxon>Bryopsida</taxon>
        <taxon>Dicranidae</taxon>
        <taxon>Pseudoditrichales</taxon>
        <taxon>Ditrichaceae</taxon>
        <taxon>Ceratodon</taxon>
    </lineage>
</organism>
<dbReference type="GO" id="GO:0012507">
    <property type="term" value="C:ER to Golgi transport vesicle membrane"/>
    <property type="evidence" value="ECO:0007669"/>
    <property type="project" value="TreeGrafter"/>
</dbReference>
<dbReference type="GO" id="GO:0031201">
    <property type="term" value="C:SNARE complex"/>
    <property type="evidence" value="ECO:0007669"/>
    <property type="project" value="TreeGrafter"/>
</dbReference>
<feature type="transmembrane region" description="Helical" evidence="8">
    <location>
        <begin position="194"/>
        <end position="215"/>
    </location>
</feature>
<name>A0A8T0H3E9_CERPU</name>
<dbReference type="PANTHER" id="PTHR21230">
    <property type="entry name" value="VESICLE TRANSPORT V-SNARE PROTEIN VTI1-RELATED"/>
    <property type="match status" value="1"/>
</dbReference>
<keyword evidence="6 8" id="KW-0472">Membrane</keyword>
<protein>
    <submittedName>
        <fullName evidence="9">Uncharacterized protein</fullName>
    </submittedName>
</protein>
<keyword evidence="2" id="KW-0813">Transport</keyword>
<dbReference type="GO" id="GO:0015031">
    <property type="term" value="P:protein transport"/>
    <property type="evidence" value="ECO:0007669"/>
    <property type="project" value="UniProtKB-KW"/>
</dbReference>
<evidence type="ECO:0000256" key="3">
    <source>
        <dbReference type="ARBA" id="ARBA00022692"/>
    </source>
</evidence>
<keyword evidence="3 8" id="KW-0812">Transmembrane</keyword>
<keyword evidence="5 8" id="KW-1133">Transmembrane helix</keyword>
<dbReference type="GO" id="GO:0000149">
    <property type="term" value="F:SNARE binding"/>
    <property type="evidence" value="ECO:0007669"/>
    <property type="project" value="TreeGrafter"/>
</dbReference>
<accession>A0A8T0H3E9</accession>
<keyword evidence="7" id="KW-0175">Coiled coil</keyword>